<organism evidence="1">
    <name type="scientific">Arundo donax</name>
    <name type="common">Giant reed</name>
    <name type="synonym">Donax arundinaceus</name>
    <dbReference type="NCBI Taxonomy" id="35708"/>
    <lineage>
        <taxon>Eukaryota</taxon>
        <taxon>Viridiplantae</taxon>
        <taxon>Streptophyta</taxon>
        <taxon>Embryophyta</taxon>
        <taxon>Tracheophyta</taxon>
        <taxon>Spermatophyta</taxon>
        <taxon>Magnoliopsida</taxon>
        <taxon>Liliopsida</taxon>
        <taxon>Poales</taxon>
        <taxon>Poaceae</taxon>
        <taxon>PACMAD clade</taxon>
        <taxon>Arundinoideae</taxon>
        <taxon>Arundineae</taxon>
        <taxon>Arundo</taxon>
    </lineage>
</organism>
<evidence type="ECO:0000313" key="1">
    <source>
        <dbReference type="EMBL" id="JAE16218.1"/>
    </source>
</evidence>
<accession>A0A0A9G6C2</accession>
<reference evidence="1" key="1">
    <citation type="submission" date="2014-09" db="EMBL/GenBank/DDBJ databases">
        <authorList>
            <person name="Magalhaes I.L.F."/>
            <person name="Oliveira U."/>
            <person name="Santos F.R."/>
            <person name="Vidigal T.H.D.A."/>
            <person name="Brescovit A.D."/>
            <person name="Santos A.J."/>
        </authorList>
    </citation>
    <scope>NUCLEOTIDE SEQUENCE</scope>
    <source>
        <tissue evidence="1">Shoot tissue taken approximately 20 cm above the soil surface</tissue>
    </source>
</reference>
<dbReference type="EMBL" id="GBRH01181678">
    <property type="protein sequence ID" value="JAE16218.1"/>
    <property type="molecule type" value="Transcribed_RNA"/>
</dbReference>
<sequence length="24" mass="2589">MEILMATSLTWGRLGVQKDGTIAP</sequence>
<protein>
    <submittedName>
        <fullName evidence="1">Uncharacterized protein</fullName>
    </submittedName>
</protein>
<dbReference type="AlphaFoldDB" id="A0A0A9G6C2"/>
<name>A0A0A9G6C2_ARUDO</name>
<proteinExistence type="predicted"/>
<reference evidence="1" key="2">
    <citation type="journal article" date="2015" name="Data Brief">
        <title>Shoot transcriptome of the giant reed, Arundo donax.</title>
        <authorList>
            <person name="Barrero R.A."/>
            <person name="Guerrero F.D."/>
            <person name="Moolhuijzen P."/>
            <person name="Goolsby J.A."/>
            <person name="Tidwell J."/>
            <person name="Bellgard S.E."/>
            <person name="Bellgard M.I."/>
        </authorList>
    </citation>
    <scope>NUCLEOTIDE SEQUENCE</scope>
    <source>
        <tissue evidence="1">Shoot tissue taken approximately 20 cm above the soil surface</tissue>
    </source>
</reference>